<dbReference type="Pfam" id="PF15065">
    <property type="entry name" value="NCU-G1"/>
    <property type="match status" value="1"/>
</dbReference>
<reference evidence="12 13" key="1">
    <citation type="submission" date="2019-04" db="EMBL/GenBank/DDBJ databases">
        <title>Chromosome genome assembly for Takifugu flavidus.</title>
        <authorList>
            <person name="Xiao S."/>
        </authorList>
    </citation>
    <scope>NUCLEOTIDE SEQUENCE [LARGE SCALE GENOMIC DNA]</scope>
    <source>
        <strain evidence="12">HTHZ2018</strain>
        <tissue evidence="12">Muscle</tissue>
    </source>
</reference>
<gene>
    <name evidence="12" type="ORF">D4764_21G0008200</name>
</gene>
<comment type="caution">
    <text evidence="12">The sequence shown here is derived from an EMBL/GenBank/DDBJ whole genome shotgun (WGS) entry which is preliminary data.</text>
</comment>
<keyword evidence="13" id="KW-1185">Reference proteome</keyword>
<dbReference type="InterPro" id="IPR027413">
    <property type="entry name" value="GROEL-like_equatorial_sf"/>
</dbReference>
<keyword evidence="6" id="KW-0325">Glycoprotein</keyword>
<feature type="transmembrane region" description="Helical" evidence="11">
    <location>
        <begin position="421"/>
        <end position="445"/>
    </location>
</feature>
<dbReference type="SUPFAM" id="SSF48592">
    <property type="entry name" value="GroEL equatorial domain-like"/>
    <property type="match status" value="1"/>
</dbReference>
<keyword evidence="5 11" id="KW-0472">Membrane</keyword>
<comment type="similarity">
    <text evidence="1">Belongs to the GLMP family.</text>
</comment>
<evidence type="ECO:0000256" key="6">
    <source>
        <dbReference type="ARBA" id="ARBA00023180"/>
    </source>
</evidence>
<evidence type="ECO:0000256" key="7">
    <source>
        <dbReference type="ARBA" id="ARBA00023228"/>
    </source>
</evidence>
<proteinExistence type="inferred from homology"/>
<evidence type="ECO:0000256" key="3">
    <source>
        <dbReference type="ARBA" id="ARBA00022729"/>
    </source>
</evidence>
<comment type="function">
    <text evidence="8">Required to protect lysosomal transporter MFSD1 from lysosomal proteolysis and for MFSD1 lysosomal localization.</text>
</comment>
<dbReference type="PANTHER" id="PTHR31981:SF1">
    <property type="entry name" value="GLYCOSYLATED LYSOSOMAL MEMBRANE PROTEIN"/>
    <property type="match status" value="1"/>
</dbReference>
<comment type="subcellular location">
    <subcellularLocation>
        <location evidence="9">Lysosome membrane</location>
        <topology evidence="9">Single-pass type I membrane protein</topology>
        <orientation evidence="9">Lumenal side</orientation>
    </subcellularLocation>
</comment>
<name>A0A5C6NIN5_9TELE</name>
<evidence type="ECO:0000256" key="10">
    <source>
        <dbReference type="ARBA" id="ARBA00044960"/>
    </source>
</evidence>
<dbReference type="Gene3D" id="1.10.560.10">
    <property type="entry name" value="GroEL-like equatorial domain"/>
    <property type="match status" value="1"/>
</dbReference>
<keyword evidence="2 11" id="KW-0812">Transmembrane</keyword>
<dbReference type="Proteomes" id="UP000324091">
    <property type="component" value="Chromosome 21"/>
</dbReference>
<comment type="subunit">
    <text evidence="10">Interacts (via lumenal domain) with lysosomal protein MFSD1; the interaction starts while both proteins are still in the endoplasmic reticulum and is required for stabilization of MFSD1 in lysosomes but has no direct effect on its targeting to lysosomes or transporter activity.</text>
</comment>
<keyword evidence="4 11" id="KW-1133">Transmembrane helix</keyword>
<sequence length="459" mass="50496">MSALGIWEPLAVKAQTYKTAVETAIMLMHIDDIIATRKKKDKDGQMRGQGVKQSHSYPDFTTKMAAKGKRSCRVSLLFRFSVFSFCYSLVTAGQTYQRKLSVQLNPGFHSPPGGDLLHVRAVGENDTLHYLFCSQGAPTLLLVHTNTSSSTLKVNWTQFLDRNVSGGLEVEPKSSVLYSTAVVFSKLLEYDDFNDTAQPSSTFFPLYDLQNFNWSRLNLSGSTSLLCGTEGTLGNGSLCLQLSVFDVEGRGEAWPRLLHTANSSQLKLWLDGVSPRSNHSRFLLELLAVGGAYTPSHVEIHRSIDDEFTPSMFSVSRWVPELNGSRQVPGFFQWKPVAYRQPHPVLEDATSCHHSDPLPQSGETAAAMSGLIRAFYTEPEVFGLNVSFGLAGDPFYNSTRFLSWTLLAGVGSPPMDSISPLVISMMAVGLGVPLVFVLLGSVYVCTRKTVVTTPYQPIN</sequence>
<accession>A0A5C6NIN5</accession>
<dbReference type="AlphaFoldDB" id="A0A5C6NIN5"/>
<protein>
    <submittedName>
        <fullName evidence="12">Glycosylated lysosomal membrane protein</fullName>
    </submittedName>
</protein>
<evidence type="ECO:0000256" key="8">
    <source>
        <dbReference type="ARBA" id="ARBA00024176"/>
    </source>
</evidence>
<dbReference type="EMBL" id="RHFK02000014">
    <property type="protein sequence ID" value="TWW65920.1"/>
    <property type="molecule type" value="Genomic_DNA"/>
</dbReference>
<evidence type="ECO:0000256" key="11">
    <source>
        <dbReference type="SAM" id="Phobius"/>
    </source>
</evidence>
<evidence type="ECO:0000256" key="1">
    <source>
        <dbReference type="ARBA" id="ARBA00010599"/>
    </source>
</evidence>
<evidence type="ECO:0000313" key="13">
    <source>
        <dbReference type="Proteomes" id="UP000324091"/>
    </source>
</evidence>
<organism evidence="12 13">
    <name type="scientific">Takifugu flavidus</name>
    <name type="common">sansaifugu</name>
    <dbReference type="NCBI Taxonomy" id="433684"/>
    <lineage>
        <taxon>Eukaryota</taxon>
        <taxon>Metazoa</taxon>
        <taxon>Chordata</taxon>
        <taxon>Craniata</taxon>
        <taxon>Vertebrata</taxon>
        <taxon>Euteleostomi</taxon>
        <taxon>Actinopterygii</taxon>
        <taxon>Neopterygii</taxon>
        <taxon>Teleostei</taxon>
        <taxon>Neoteleostei</taxon>
        <taxon>Acanthomorphata</taxon>
        <taxon>Eupercaria</taxon>
        <taxon>Tetraodontiformes</taxon>
        <taxon>Tetradontoidea</taxon>
        <taxon>Tetraodontidae</taxon>
        <taxon>Takifugu</taxon>
    </lineage>
</organism>
<evidence type="ECO:0000313" key="12">
    <source>
        <dbReference type="EMBL" id="TWW65920.1"/>
    </source>
</evidence>
<dbReference type="InterPro" id="IPR029382">
    <property type="entry name" value="NCU-G1"/>
</dbReference>
<evidence type="ECO:0000256" key="5">
    <source>
        <dbReference type="ARBA" id="ARBA00023136"/>
    </source>
</evidence>
<keyword evidence="7" id="KW-0458">Lysosome</keyword>
<dbReference type="GO" id="GO:0005765">
    <property type="term" value="C:lysosomal membrane"/>
    <property type="evidence" value="ECO:0007669"/>
    <property type="project" value="UniProtKB-SubCell"/>
</dbReference>
<dbReference type="PANTHER" id="PTHR31981">
    <property type="entry name" value="GLYCOSYLATED LYSOSOMAL MEMBRANE PROTEIN"/>
    <property type="match status" value="1"/>
</dbReference>
<evidence type="ECO:0000256" key="2">
    <source>
        <dbReference type="ARBA" id="ARBA00022692"/>
    </source>
</evidence>
<keyword evidence="3" id="KW-0732">Signal</keyword>
<evidence type="ECO:0000256" key="4">
    <source>
        <dbReference type="ARBA" id="ARBA00022989"/>
    </source>
</evidence>
<evidence type="ECO:0000256" key="9">
    <source>
        <dbReference type="ARBA" id="ARBA00024189"/>
    </source>
</evidence>